<dbReference type="GO" id="GO:0030154">
    <property type="term" value="P:cell differentiation"/>
    <property type="evidence" value="ECO:0007669"/>
    <property type="project" value="UniProtKB-KW"/>
</dbReference>
<name>A0A2S2R5S6_9HEMI</name>
<dbReference type="PROSITE" id="PS51362">
    <property type="entry name" value="TGF_BETA_2"/>
    <property type="match status" value="1"/>
</dbReference>
<evidence type="ECO:0000256" key="2">
    <source>
        <dbReference type="ARBA" id="ARBA00006656"/>
    </source>
</evidence>
<organism evidence="14">
    <name type="scientific">Sipha flava</name>
    <name type="common">yellow sugarcane aphid</name>
    <dbReference type="NCBI Taxonomy" id="143950"/>
    <lineage>
        <taxon>Eukaryota</taxon>
        <taxon>Metazoa</taxon>
        <taxon>Ecdysozoa</taxon>
        <taxon>Arthropoda</taxon>
        <taxon>Hexapoda</taxon>
        <taxon>Insecta</taxon>
        <taxon>Pterygota</taxon>
        <taxon>Neoptera</taxon>
        <taxon>Paraneoptera</taxon>
        <taxon>Hemiptera</taxon>
        <taxon>Sternorrhyncha</taxon>
        <taxon>Aphidomorpha</taxon>
        <taxon>Aphidoidea</taxon>
        <taxon>Aphididae</taxon>
        <taxon>Sipha</taxon>
    </lineage>
</organism>
<reference evidence="16" key="2">
    <citation type="submission" date="2025-04" db="UniProtKB">
        <authorList>
            <consortium name="RefSeq"/>
        </authorList>
    </citation>
    <scope>IDENTIFICATION</scope>
    <source>
        <tissue evidence="16">Whole body</tissue>
    </source>
</reference>
<dbReference type="PROSITE" id="PS00250">
    <property type="entry name" value="TGF_BETA_1"/>
    <property type="match status" value="1"/>
</dbReference>
<evidence type="ECO:0000259" key="13">
    <source>
        <dbReference type="PROSITE" id="PS51362"/>
    </source>
</evidence>
<feature type="chain" id="PRO_5044579359" evidence="12">
    <location>
        <begin position="19"/>
        <end position="391"/>
    </location>
</feature>
<dbReference type="Gene3D" id="2.60.120.970">
    <property type="match status" value="1"/>
</dbReference>
<comment type="similarity">
    <text evidence="2 10">Belongs to the TGF-beta family.</text>
</comment>
<dbReference type="Proteomes" id="UP000694846">
    <property type="component" value="Unplaced"/>
</dbReference>
<dbReference type="Pfam" id="PF00688">
    <property type="entry name" value="TGFb_propeptide"/>
    <property type="match status" value="1"/>
</dbReference>
<dbReference type="GO" id="GO:0005125">
    <property type="term" value="F:cytokine activity"/>
    <property type="evidence" value="ECO:0007669"/>
    <property type="project" value="TreeGrafter"/>
</dbReference>
<dbReference type="EMBL" id="GGMS01016158">
    <property type="protein sequence ID" value="MBY85361.1"/>
    <property type="molecule type" value="Transcribed_RNA"/>
</dbReference>
<dbReference type="GO" id="GO:0051240">
    <property type="term" value="P:positive regulation of multicellular organismal process"/>
    <property type="evidence" value="ECO:0007669"/>
    <property type="project" value="UniProtKB-ARBA"/>
</dbReference>
<dbReference type="GO" id="GO:0008083">
    <property type="term" value="F:growth factor activity"/>
    <property type="evidence" value="ECO:0007669"/>
    <property type="project" value="UniProtKB-KW"/>
</dbReference>
<evidence type="ECO:0000256" key="6">
    <source>
        <dbReference type="ARBA" id="ARBA00022782"/>
    </source>
</evidence>
<dbReference type="Pfam" id="PF00019">
    <property type="entry name" value="TGF_beta"/>
    <property type="match status" value="1"/>
</dbReference>
<reference evidence="14" key="1">
    <citation type="submission" date="2018-04" db="EMBL/GenBank/DDBJ databases">
        <title>Transcriptome assembly of Sipha flava.</title>
        <authorList>
            <person name="Scully E.D."/>
            <person name="Geib S.M."/>
            <person name="Palmer N.A."/>
            <person name="Koch K."/>
            <person name="Bradshaw J."/>
            <person name="Heng-Moss T."/>
            <person name="Sarath G."/>
        </authorList>
    </citation>
    <scope>NUCLEOTIDE SEQUENCE</scope>
</reference>
<dbReference type="FunFam" id="2.10.90.10:FF:000103">
    <property type="entry name" value="Bone morphogenetic protein 16"/>
    <property type="match status" value="1"/>
</dbReference>
<evidence type="ECO:0000256" key="3">
    <source>
        <dbReference type="ARBA" id="ARBA00022473"/>
    </source>
</evidence>
<dbReference type="SUPFAM" id="SSF57501">
    <property type="entry name" value="Cystine-knot cytokines"/>
    <property type="match status" value="1"/>
</dbReference>
<dbReference type="AlphaFoldDB" id="A0A2S2R5S6"/>
<feature type="signal peptide" evidence="12">
    <location>
        <begin position="1"/>
        <end position="18"/>
    </location>
</feature>
<feature type="region of interest" description="Disordered" evidence="11">
    <location>
        <begin position="243"/>
        <end position="289"/>
    </location>
</feature>
<sequence>MISGVLLMVAVISGIVCGETPRPSGARAAFKDAGQAERHLLAALGMKRRPVVDKSKVEIPAAMLELYRMQMSNEFDTTGLPLPGRHVKSANTARTYLHRESEPKNPKCRKYRLQFAVDPLPEGEWLTAAELRLTPLRDRPAGQPGRVQVLVHDIVQPGVRGVSKPVLRLLDSQFVDMRDVATAADDAVVTLDVTPALERWSQHGGRWSAVNHGLLVETLADGHARSPVPDTFELRAAGRPALLVYSDDGKNSRPVGPPRRKRSPGTGQQQGRSGGGSKRRKDGSGGRDICQRHPLYVDFTDVGWDDWIVAPPGYDAYYCHGDCPFPVAEHLNSTNHAIVQTLVNSMNPTAVPKACCVPTQLASISMLYLDEDNKVVLKNYQDMQVLGCGCR</sequence>
<evidence type="ECO:0000313" key="14">
    <source>
        <dbReference type="EMBL" id="MBY85361.1"/>
    </source>
</evidence>
<dbReference type="PANTHER" id="PTHR11848:SF263">
    <property type="entry name" value="PROTEIN DECAPENTAPLEGIC"/>
    <property type="match status" value="1"/>
</dbReference>
<dbReference type="InterPro" id="IPR001111">
    <property type="entry name" value="TGF-b_propeptide"/>
</dbReference>
<dbReference type="SMART" id="SM00204">
    <property type="entry name" value="TGFB"/>
    <property type="match status" value="1"/>
</dbReference>
<evidence type="ECO:0000256" key="4">
    <source>
        <dbReference type="ARBA" id="ARBA00022525"/>
    </source>
</evidence>
<evidence type="ECO:0000313" key="15">
    <source>
        <dbReference type="Proteomes" id="UP000694846"/>
    </source>
</evidence>
<dbReference type="InterPro" id="IPR001839">
    <property type="entry name" value="TGF-b_C"/>
</dbReference>
<dbReference type="RefSeq" id="XP_025425400.1">
    <property type="nucleotide sequence ID" value="XM_025569615.1"/>
</dbReference>
<keyword evidence="3" id="KW-0217">Developmental protein</keyword>
<dbReference type="GO" id="GO:0051094">
    <property type="term" value="P:positive regulation of developmental process"/>
    <property type="evidence" value="ECO:0007669"/>
    <property type="project" value="UniProtKB-ARBA"/>
</dbReference>
<keyword evidence="15" id="KW-1185">Reference proteome</keyword>
<keyword evidence="4" id="KW-0964">Secreted</keyword>
<proteinExistence type="inferred from homology"/>
<keyword evidence="5 12" id="KW-0732">Signal</keyword>
<evidence type="ECO:0000256" key="10">
    <source>
        <dbReference type="RuleBase" id="RU000354"/>
    </source>
</evidence>
<keyword evidence="6" id="KW-0221">Differentiation</keyword>
<comment type="subcellular location">
    <subcellularLocation>
        <location evidence="1">Secreted</location>
    </subcellularLocation>
</comment>
<dbReference type="Gene3D" id="2.10.90.10">
    <property type="entry name" value="Cystine-knot cytokines"/>
    <property type="match status" value="1"/>
</dbReference>
<evidence type="ECO:0000313" key="16">
    <source>
        <dbReference type="RefSeq" id="XP_025425400.1"/>
    </source>
</evidence>
<evidence type="ECO:0000256" key="9">
    <source>
        <dbReference type="ARBA" id="ARBA00023180"/>
    </source>
</evidence>
<dbReference type="CDD" id="cd13760">
    <property type="entry name" value="TGF_beta_BMP2_like"/>
    <property type="match status" value="1"/>
</dbReference>
<feature type="domain" description="TGF-beta family profile" evidence="13">
    <location>
        <begin position="259"/>
        <end position="391"/>
    </location>
</feature>
<evidence type="ECO:0000256" key="5">
    <source>
        <dbReference type="ARBA" id="ARBA00022729"/>
    </source>
</evidence>
<dbReference type="PANTHER" id="PTHR11848">
    <property type="entry name" value="TGF-BETA FAMILY"/>
    <property type="match status" value="1"/>
</dbReference>
<dbReference type="InterPro" id="IPR029034">
    <property type="entry name" value="Cystine-knot_cytokine"/>
</dbReference>
<evidence type="ECO:0000256" key="7">
    <source>
        <dbReference type="ARBA" id="ARBA00023030"/>
    </source>
</evidence>
<keyword evidence="8" id="KW-1015">Disulfide bond</keyword>
<dbReference type="InterPro" id="IPR017948">
    <property type="entry name" value="TGFb_CS"/>
</dbReference>
<dbReference type="PRINTS" id="PR00669">
    <property type="entry name" value="INHIBINA"/>
</dbReference>
<evidence type="ECO:0000256" key="11">
    <source>
        <dbReference type="SAM" id="MobiDB-lite"/>
    </source>
</evidence>
<dbReference type="OrthoDB" id="5987191at2759"/>
<keyword evidence="9" id="KW-0325">Glycoprotein</keyword>
<dbReference type="GO" id="GO:0005615">
    <property type="term" value="C:extracellular space"/>
    <property type="evidence" value="ECO:0007669"/>
    <property type="project" value="TreeGrafter"/>
</dbReference>
<evidence type="ECO:0000256" key="12">
    <source>
        <dbReference type="SAM" id="SignalP"/>
    </source>
</evidence>
<evidence type="ECO:0000256" key="1">
    <source>
        <dbReference type="ARBA" id="ARBA00004613"/>
    </source>
</evidence>
<protein>
    <submittedName>
        <fullName evidence="14 16">Protein decapentaplegic</fullName>
    </submittedName>
</protein>
<accession>A0A2S2R5S6</accession>
<dbReference type="InterPro" id="IPR015615">
    <property type="entry name" value="TGF-beta-rel"/>
</dbReference>
<evidence type="ECO:0000256" key="8">
    <source>
        <dbReference type="ARBA" id="ARBA00023157"/>
    </source>
</evidence>
<keyword evidence="7 10" id="KW-0339">Growth factor</keyword>
<gene>
    <name evidence="14" type="primary">dpp_1</name>
    <name evidence="16" type="synonym">LOC112694208</name>
    <name evidence="14" type="ORF">g.159279</name>
</gene>